<dbReference type="PANTHER" id="PTHR12526">
    <property type="entry name" value="GLYCOSYLTRANSFERASE"/>
    <property type="match status" value="1"/>
</dbReference>
<keyword evidence="4" id="KW-1185">Reference proteome</keyword>
<dbReference type="EMBL" id="JADPKZ010000048">
    <property type="protein sequence ID" value="MBF8378957.1"/>
    <property type="molecule type" value="Genomic_DNA"/>
</dbReference>
<dbReference type="Pfam" id="PF13439">
    <property type="entry name" value="Glyco_transf_4"/>
    <property type="match status" value="1"/>
</dbReference>
<evidence type="ECO:0000259" key="2">
    <source>
        <dbReference type="Pfam" id="PF13439"/>
    </source>
</evidence>
<protein>
    <submittedName>
        <fullName evidence="3">Glycosyltransferase family 4 protein</fullName>
    </submittedName>
</protein>
<comment type="caution">
    <text evidence="3">The sequence shown here is derived from an EMBL/GenBank/DDBJ whole genome shotgun (WGS) entry which is preliminary data.</text>
</comment>
<evidence type="ECO:0000313" key="3">
    <source>
        <dbReference type="EMBL" id="MBF8378957.1"/>
    </source>
</evidence>
<accession>A0ABS0F6N1</accession>
<feature type="domain" description="Glycosyltransferase subfamily 4-like N-terminal" evidence="2">
    <location>
        <begin position="16"/>
        <end position="152"/>
    </location>
</feature>
<sequence>MASERTVIVFFAGNEVGGAATHLVTWAKALKGADLDYRYRFVSLGDGPLAEELRQLGMWHGAVAGTAGAVRDLARELRRERAWILHSHGPRMNILASFAASRGGALWTATIHSHPRYDFEGHRLKASLFPTLHLWRLAHARGLFVVQPALGDVLPCKTILEVPNAFFPRSPRVSREMCAAEWRNRLGLAPESRLIGIAARLDPVKQIDVAIAAVARLAELDVHLLIAGEGRDRARLEAAAERFGVRNRVHFLGHLQDVRQLYCGVDVHVLPSKSEGAPTSILEAGYYGAANIGADVPGIRRMLLDGEAGVLVPSGDAEALAHALRGLLADPAARASYVERFQRLVLPNYTPERMVVAYERGYTVLEEDAVRSGWRLPANFEQTR</sequence>
<feature type="domain" description="Glycosyl transferase family 1" evidence="1">
    <location>
        <begin position="181"/>
        <end position="339"/>
    </location>
</feature>
<name>A0ABS0F6N1_9BACL</name>
<dbReference type="InterPro" id="IPR028098">
    <property type="entry name" value="Glyco_trans_4-like_N"/>
</dbReference>
<dbReference type="SUPFAM" id="SSF53756">
    <property type="entry name" value="UDP-Glycosyltransferase/glycogen phosphorylase"/>
    <property type="match status" value="1"/>
</dbReference>
<dbReference type="InterPro" id="IPR001296">
    <property type="entry name" value="Glyco_trans_1"/>
</dbReference>
<evidence type="ECO:0000259" key="1">
    <source>
        <dbReference type="Pfam" id="PF00534"/>
    </source>
</evidence>
<dbReference type="RefSeq" id="WP_067845652.1">
    <property type="nucleotide sequence ID" value="NZ_JADPKZ010000048.1"/>
</dbReference>
<gene>
    <name evidence="3" type="ORF">IW967_13985</name>
</gene>
<reference evidence="3 4" key="1">
    <citation type="submission" date="2020-11" db="EMBL/GenBank/DDBJ databases">
        <title>Genomic insight of Alicyclobacillus mali FL 18 reveals a new arsenic-resistant strain, with potential in environmental biotechnology.</title>
        <authorList>
            <person name="Fiorentino G."/>
            <person name="Gallo G."/>
            <person name="Aulitto M."/>
        </authorList>
    </citation>
    <scope>NUCLEOTIDE SEQUENCE [LARGE SCALE GENOMIC DNA]</scope>
    <source>
        <strain evidence="3 4">FL 18</strain>
    </source>
</reference>
<proteinExistence type="predicted"/>
<dbReference type="Gene3D" id="3.40.50.2000">
    <property type="entry name" value="Glycogen Phosphorylase B"/>
    <property type="match status" value="2"/>
</dbReference>
<evidence type="ECO:0000313" key="4">
    <source>
        <dbReference type="Proteomes" id="UP000642910"/>
    </source>
</evidence>
<dbReference type="Proteomes" id="UP000642910">
    <property type="component" value="Unassembled WGS sequence"/>
</dbReference>
<dbReference type="CDD" id="cd03801">
    <property type="entry name" value="GT4_PimA-like"/>
    <property type="match status" value="1"/>
</dbReference>
<organism evidence="3 4">
    <name type="scientific">Alicyclobacillus mali</name>
    <name type="common">ex Roth et al. 2021</name>
    <dbReference type="NCBI Taxonomy" id="1123961"/>
    <lineage>
        <taxon>Bacteria</taxon>
        <taxon>Bacillati</taxon>
        <taxon>Bacillota</taxon>
        <taxon>Bacilli</taxon>
        <taxon>Bacillales</taxon>
        <taxon>Alicyclobacillaceae</taxon>
        <taxon>Alicyclobacillus</taxon>
    </lineage>
</organism>
<dbReference type="Pfam" id="PF00534">
    <property type="entry name" value="Glycos_transf_1"/>
    <property type="match status" value="1"/>
</dbReference>